<dbReference type="Proteomes" id="UP000198211">
    <property type="component" value="Unassembled WGS sequence"/>
</dbReference>
<keyword evidence="2" id="KW-1185">Reference proteome</keyword>
<comment type="caution">
    <text evidence="1">The sequence shown here is derived from an EMBL/GenBank/DDBJ whole genome shotgun (WGS) entry which is preliminary data.</text>
</comment>
<dbReference type="EMBL" id="NBNE01022518">
    <property type="protein sequence ID" value="OWY90582.1"/>
    <property type="molecule type" value="Genomic_DNA"/>
</dbReference>
<reference evidence="2" key="1">
    <citation type="submission" date="2017-03" db="EMBL/GenBank/DDBJ databases">
        <title>Phytopthora megakarya and P. palmivora, two closely related causual agents of cacao black pod achieved similar genome size and gene model numbers by different mechanisms.</title>
        <authorList>
            <person name="Ali S."/>
            <person name="Shao J."/>
            <person name="Larry D.J."/>
            <person name="Kronmiller B."/>
            <person name="Shen D."/>
            <person name="Strem M.D."/>
            <person name="Melnick R.L."/>
            <person name="Guiltinan M.J."/>
            <person name="Tyler B.M."/>
            <person name="Meinhardt L.W."/>
            <person name="Bailey B.A."/>
        </authorList>
    </citation>
    <scope>NUCLEOTIDE SEQUENCE [LARGE SCALE GENOMIC DNA]</scope>
    <source>
        <strain evidence="2">zdho120</strain>
    </source>
</reference>
<evidence type="ECO:0000313" key="1">
    <source>
        <dbReference type="EMBL" id="OWY90582.1"/>
    </source>
</evidence>
<sequence length="110" mass="11815">ARCFVVGRDGDNKNIVLAVGLVPSEDAVYCHWFMLNCKQAGIVLSGTPVFIDSGKAGISAGATLGFQLHFCAHHIHVNVLSCVSMESLSPLYFGAHRNQAVVIYSVEHTV</sequence>
<name>A0A225UC20_9STRA</name>
<protein>
    <recommendedName>
        <fullName evidence="3">MULE transposase domain-containing protein</fullName>
    </recommendedName>
</protein>
<evidence type="ECO:0008006" key="3">
    <source>
        <dbReference type="Google" id="ProtNLM"/>
    </source>
</evidence>
<evidence type="ECO:0000313" key="2">
    <source>
        <dbReference type="Proteomes" id="UP000198211"/>
    </source>
</evidence>
<dbReference type="AlphaFoldDB" id="A0A225UC20"/>
<dbReference type="OrthoDB" id="165010at2759"/>
<organism evidence="1 2">
    <name type="scientific">Phytophthora megakarya</name>
    <dbReference type="NCBI Taxonomy" id="4795"/>
    <lineage>
        <taxon>Eukaryota</taxon>
        <taxon>Sar</taxon>
        <taxon>Stramenopiles</taxon>
        <taxon>Oomycota</taxon>
        <taxon>Peronosporomycetes</taxon>
        <taxon>Peronosporales</taxon>
        <taxon>Peronosporaceae</taxon>
        <taxon>Phytophthora</taxon>
    </lineage>
</organism>
<proteinExistence type="predicted"/>
<gene>
    <name evidence="1" type="ORF">PHMEG_00041226</name>
</gene>
<accession>A0A225UC20</accession>
<feature type="non-terminal residue" evidence="1">
    <location>
        <position position="1"/>
    </location>
</feature>